<keyword evidence="2" id="KW-1185">Reference proteome</keyword>
<organism evidence="1 2">
    <name type="scientific">Entomophthora muscae</name>
    <dbReference type="NCBI Taxonomy" id="34485"/>
    <lineage>
        <taxon>Eukaryota</taxon>
        <taxon>Fungi</taxon>
        <taxon>Fungi incertae sedis</taxon>
        <taxon>Zoopagomycota</taxon>
        <taxon>Entomophthoromycotina</taxon>
        <taxon>Entomophthoromycetes</taxon>
        <taxon>Entomophthorales</taxon>
        <taxon>Entomophthoraceae</taxon>
        <taxon>Entomophthora</taxon>
    </lineage>
</organism>
<sequence>MGHAKEIILNDLPRGHPTDVKDINPNDLLRRLDSLNWSPWHTKLAGLLATGWAFDAFESSIVSAVMNKLKVHFEVKTSTEASAITFVWLLGALVGAISFGYLTDRFGRKMAFVVTILGYSIMTIITACSFNFYFFLVFRFLTAIGVGAEYVAVNATIAEFIPARHRGKTSTAVNGLWCVGALLANATQWLFLRYLDGSYSWRVGFALGGTAAIFVLYARRSLPESPRWLLVQGRYAEAEALVQSIEIMAGQPDNQYLLTKLENEVPFQAHPKYSMKRNLGEIFTKYPFRVAFGMVLNASQAFADYGESNLMSLGIFPDVYIVEDHVALVYLYGVLCTIPGFILVSLTVDVVGRKVLLPIFYTLAIIAVGCFIPAYMSKSVPLITAAHCFYQFSYTTASMTIYLSLSEAFPTHLRATGIGLSVAAGRIAAGASPFLVNHIFHNTGGEKVRASQEAMANVLRATGKVRETDLANIYGASGIIMAFFGAGLIMSLFWAAFGIEGKNRSLEDMNVDTATSKLE</sequence>
<protein>
    <submittedName>
        <fullName evidence="1">Uncharacterized protein</fullName>
    </submittedName>
</protein>
<proteinExistence type="predicted"/>
<reference evidence="1" key="1">
    <citation type="submission" date="2022-04" db="EMBL/GenBank/DDBJ databases">
        <title>Genome of the entomopathogenic fungus Entomophthora muscae.</title>
        <authorList>
            <person name="Elya C."/>
            <person name="Lovett B.R."/>
            <person name="Lee E."/>
            <person name="Macias A.M."/>
            <person name="Hajek A.E."/>
            <person name="De Bivort B.L."/>
            <person name="Kasson M.T."/>
            <person name="De Fine Licht H.H."/>
            <person name="Stajich J.E."/>
        </authorList>
    </citation>
    <scope>NUCLEOTIDE SEQUENCE</scope>
    <source>
        <strain evidence="1">Berkeley</strain>
    </source>
</reference>
<gene>
    <name evidence="1" type="ORF">DSO57_1030837</name>
</gene>
<dbReference type="EMBL" id="QTSX02000926">
    <property type="protein sequence ID" value="KAJ9083829.1"/>
    <property type="molecule type" value="Genomic_DNA"/>
</dbReference>
<comment type="caution">
    <text evidence="1">The sequence shown here is derived from an EMBL/GenBank/DDBJ whole genome shotgun (WGS) entry which is preliminary data.</text>
</comment>
<accession>A0ACC2U9W1</accession>
<evidence type="ECO:0000313" key="1">
    <source>
        <dbReference type="EMBL" id="KAJ9083829.1"/>
    </source>
</evidence>
<dbReference type="Proteomes" id="UP001165960">
    <property type="component" value="Unassembled WGS sequence"/>
</dbReference>
<evidence type="ECO:0000313" key="2">
    <source>
        <dbReference type="Proteomes" id="UP001165960"/>
    </source>
</evidence>
<name>A0ACC2U9W1_9FUNG</name>